<keyword evidence="4" id="KW-1185">Reference proteome</keyword>
<sequence length="410" mass="45862">MKILLYGLNYAPELTGIGKYSGEMCEWLAANGHDIRVVCAPPYYPEWRIGSGYGSWQYRTEIIGGVRVYRCPLFVPKQPVTLTRLLHLVSFACSSFPLIFRQWAWKPDAVICIEPTFFCVPGALLFSKLRGSRSMLHIQDFELDAMLGLGMGKAGWTARLAKTIERWCMRRFDIVSSISYSMLHNAEQKIDGNEKLFYFPNWVDTDFLTPSGNPSLFRLRWNILNTTRVVLYSGNMGKKQGLEIVLRAAKELESQPNLLFVMVGAGAAQSELMQLADQLQLSNLKFFPLQSYQELPDLMALADIHLVVQKKGAADAVLPSKLTAILAVGGNCVLTAEANTELGLLCEKYPGIAKRIEPENAEVLAESLSSMLSSLPPIKSGIYNKVARQFALDNLRKDRILSRLVEKLAD</sequence>
<dbReference type="RefSeq" id="WP_256608591.1">
    <property type="nucleotide sequence ID" value="NZ_JANIBL010000091.1"/>
</dbReference>
<dbReference type="Pfam" id="PF00534">
    <property type="entry name" value="Glycos_transf_1"/>
    <property type="match status" value="1"/>
</dbReference>
<dbReference type="PANTHER" id="PTHR45947">
    <property type="entry name" value="SULFOQUINOVOSYL TRANSFERASE SQD2"/>
    <property type="match status" value="1"/>
</dbReference>
<dbReference type="Gene3D" id="3.40.50.2000">
    <property type="entry name" value="Glycogen Phosphorylase B"/>
    <property type="match status" value="2"/>
</dbReference>
<dbReference type="SUPFAM" id="SSF53756">
    <property type="entry name" value="UDP-Glycosyltransferase/glycogen phosphorylase"/>
    <property type="match status" value="1"/>
</dbReference>
<dbReference type="Pfam" id="PF13579">
    <property type="entry name" value="Glyco_trans_4_4"/>
    <property type="match status" value="1"/>
</dbReference>
<accession>A0ABT1TZD9</accession>
<reference evidence="3 4" key="1">
    <citation type="submission" date="2022-07" db="EMBL/GenBank/DDBJ databases">
        <title>Methylomonas rivi sp. nov., Methylomonas rosea sp. nov., Methylomonas aureus sp. nov. and Methylomonas subterranea sp. nov., four novel methanotrophs isolated from a freshwater creek and the deep terrestrial subsurface.</title>
        <authorList>
            <person name="Abin C."/>
            <person name="Sankaranarayanan K."/>
            <person name="Garner C."/>
            <person name="Sindelar R."/>
            <person name="Kotary K."/>
            <person name="Garner R."/>
            <person name="Barclay S."/>
            <person name="Lawson P."/>
            <person name="Krumholz L."/>
        </authorList>
    </citation>
    <scope>NUCLEOTIDE SEQUENCE [LARGE SCALE GENOMIC DNA]</scope>
    <source>
        <strain evidence="3 4">WSC-7</strain>
    </source>
</reference>
<dbReference type="PANTHER" id="PTHR45947:SF3">
    <property type="entry name" value="SULFOQUINOVOSYL TRANSFERASE SQD2"/>
    <property type="match status" value="1"/>
</dbReference>
<dbReference type="CDD" id="cd03794">
    <property type="entry name" value="GT4_WbuB-like"/>
    <property type="match status" value="1"/>
</dbReference>
<evidence type="ECO:0000259" key="1">
    <source>
        <dbReference type="Pfam" id="PF00534"/>
    </source>
</evidence>
<comment type="caution">
    <text evidence="3">The sequence shown here is derived from an EMBL/GenBank/DDBJ whole genome shotgun (WGS) entry which is preliminary data.</text>
</comment>
<feature type="domain" description="Glycosyl transferase family 1" evidence="1">
    <location>
        <begin position="222"/>
        <end position="374"/>
    </location>
</feature>
<proteinExistence type="predicted"/>
<dbReference type="EMBL" id="JANIBL010000091">
    <property type="protein sequence ID" value="MCQ8119761.1"/>
    <property type="molecule type" value="Genomic_DNA"/>
</dbReference>
<dbReference type="InterPro" id="IPR001296">
    <property type="entry name" value="Glyco_trans_1"/>
</dbReference>
<dbReference type="InterPro" id="IPR050194">
    <property type="entry name" value="Glycosyltransferase_grp1"/>
</dbReference>
<evidence type="ECO:0000313" key="4">
    <source>
        <dbReference type="Proteomes" id="UP001524570"/>
    </source>
</evidence>
<evidence type="ECO:0000259" key="2">
    <source>
        <dbReference type="Pfam" id="PF13579"/>
    </source>
</evidence>
<dbReference type="Proteomes" id="UP001524570">
    <property type="component" value="Unassembled WGS sequence"/>
</dbReference>
<feature type="domain" description="Glycosyltransferase subfamily 4-like N-terminal" evidence="2">
    <location>
        <begin position="15"/>
        <end position="202"/>
    </location>
</feature>
<protein>
    <submittedName>
        <fullName evidence="3">Glycosyltransferase WbuB</fullName>
    </submittedName>
</protein>
<gene>
    <name evidence="3" type="ORF">NP589_20250</name>
</gene>
<name>A0ABT1TZD9_9GAMM</name>
<dbReference type="NCBIfam" id="NF007640">
    <property type="entry name" value="PRK10307.1"/>
    <property type="match status" value="1"/>
</dbReference>
<organism evidence="3 4">
    <name type="scientific">Methylomonas rosea</name>
    <dbReference type="NCBI Taxonomy" id="2952227"/>
    <lineage>
        <taxon>Bacteria</taxon>
        <taxon>Pseudomonadati</taxon>
        <taxon>Pseudomonadota</taxon>
        <taxon>Gammaproteobacteria</taxon>
        <taxon>Methylococcales</taxon>
        <taxon>Methylococcaceae</taxon>
        <taxon>Methylomonas</taxon>
    </lineage>
</organism>
<evidence type="ECO:0000313" key="3">
    <source>
        <dbReference type="EMBL" id="MCQ8119761.1"/>
    </source>
</evidence>
<dbReference type="InterPro" id="IPR028098">
    <property type="entry name" value="Glyco_trans_4-like_N"/>
</dbReference>